<dbReference type="AlphaFoldDB" id="D5H874"/>
<sequence length="150" mass="16289">MVSSLGDTSHVASVTRPFVAMPELDSSPRITHVSWGRLEVECASDDGTRSFKDAKLYPGGARMWDWNETGTSHTPGIQPADVEELLEHGASVVVLSRGMNERLQVQPKTLDRLDDAGVDTHVLPTNSAVDRYNELQAADEAVAGLFHSTC</sequence>
<proteinExistence type="predicted"/>
<dbReference type="PANTHER" id="PTHR15811:SF5">
    <property type="entry name" value="MTH938 DOMAIN-CONTAINING PROTEIN"/>
    <property type="match status" value="1"/>
</dbReference>
<evidence type="ECO:0000313" key="3">
    <source>
        <dbReference type="EMBL" id="CBH24229.1"/>
    </source>
</evidence>
<dbReference type="HOGENOM" id="CLU_074390_4_0_10"/>
<dbReference type="KEGG" id="srm:SRM_01308"/>
<dbReference type="FunFam" id="3.40.1230.10:FF:000001">
    <property type="entry name" value="Adipogenesis-associated, Mth938 domain-containing"/>
    <property type="match status" value="1"/>
</dbReference>
<dbReference type="InterPro" id="IPR034096">
    <property type="entry name" value="AAMDC"/>
</dbReference>
<evidence type="ECO:0000313" key="4">
    <source>
        <dbReference type="Proteomes" id="UP000000933"/>
    </source>
</evidence>
<dbReference type="Gene3D" id="3.40.1230.10">
    <property type="entry name" value="MTH938-like"/>
    <property type="match status" value="1"/>
</dbReference>
<protein>
    <submittedName>
        <fullName evidence="3">Uncharacterized ACR</fullName>
    </submittedName>
</protein>
<dbReference type="GO" id="GO:0005737">
    <property type="term" value="C:cytoplasm"/>
    <property type="evidence" value="ECO:0007669"/>
    <property type="project" value="UniProtKB-SubCell"/>
</dbReference>
<dbReference type="InterPro" id="IPR036748">
    <property type="entry name" value="MTH938-like_sf"/>
</dbReference>
<dbReference type="EMBL" id="FP565814">
    <property type="protein sequence ID" value="CBH24229.1"/>
    <property type="molecule type" value="Genomic_DNA"/>
</dbReference>
<keyword evidence="2" id="KW-0963">Cytoplasm</keyword>
<comment type="subcellular location">
    <subcellularLocation>
        <location evidence="1">Cytoplasm</location>
    </subcellularLocation>
</comment>
<dbReference type="Proteomes" id="UP000000933">
    <property type="component" value="Chromosome"/>
</dbReference>
<evidence type="ECO:0000256" key="1">
    <source>
        <dbReference type="ARBA" id="ARBA00004496"/>
    </source>
</evidence>
<dbReference type="CDD" id="cd05126">
    <property type="entry name" value="Mth938"/>
    <property type="match status" value="1"/>
</dbReference>
<organism evidence="3 4">
    <name type="scientific">Salinibacter ruber (strain M8)</name>
    <dbReference type="NCBI Taxonomy" id="761659"/>
    <lineage>
        <taxon>Bacteria</taxon>
        <taxon>Pseudomonadati</taxon>
        <taxon>Rhodothermota</taxon>
        <taxon>Rhodothermia</taxon>
        <taxon>Rhodothermales</taxon>
        <taxon>Salinibacteraceae</taxon>
        <taxon>Salinibacter</taxon>
    </lineage>
</organism>
<reference evidence="4" key="2">
    <citation type="submission" date="2010-04" db="EMBL/GenBank/DDBJ databases">
        <title>Genome sequence of Salinibacter ruber M8.</title>
        <authorList>
            <consortium name="Genoscope"/>
        </authorList>
    </citation>
    <scope>NUCLEOTIDE SEQUENCE [LARGE SCALE GENOMIC DNA]</scope>
    <source>
        <strain evidence="4">M8</strain>
    </source>
</reference>
<accession>D5H874</accession>
<dbReference type="SUPFAM" id="SSF64076">
    <property type="entry name" value="MTH938-like"/>
    <property type="match status" value="1"/>
</dbReference>
<reference evidence="3 4" key="1">
    <citation type="journal article" date="2010" name="ISME J.">
        <title>Fine-scale evolution: genomic, phenotypic and ecological differentiation in two coexisting Salinibacter ruber strains.</title>
        <authorList>
            <person name="Pena A."/>
            <person name="Teeling H."/>
            <person name="Huerta-Cepas J."/>
            <person name="Santos F."/>
            <person name="Yarza P."/>
            <person name="Brito-Echeverria J."/>
            <person name="Lucio M."/>
            <person name="Schmitt-Kopplin P."/>
            <person name="Meseguer I."/>
            <person name="Schenowitz C."/>
            <person name="Dossat C."/>
            <person name="Barbe V."/>
            <person name="Dopazo J."/>
            <person name="Rossello-Mora R."/>
            <person name="Schuler M."/>
            <person name="Glockner F.O."/>
            <person name="Amann R."/>
            <person name="Gabaldon T."/>
            <person name="Anton J."/>
        </authorList>
    </citation>
    <scope>NUCLEOTIDE SEQUENCE [LARGE SCALE GENOMIC DNA]</scope>
    <source>
        <strain evidence="3 4">M8</strain>
    </source>
</reference>
<name>D5H874_SALRM</name>
<dbReference type="InterPro" id="IPR007523">
    <property type="entry name" value="NDUFAF3/AAMDC"/>
</dbReference>
<dbReference type="Pfam" id="PF04430">
    <property type="entry name" value="DUF498"/>
    <property type="match status" value="1"/>
</dbReference>
<evidence type="ECO:0000256" key="2">
    <source>
        <dbReference type="ARBA" id="ARBA00022490"/>
    </source>
</evidence>
<dbReference type="PANTHER" id="PTHR15811">
    <property type="entry name" value="MTH938 DOMAIN-CONTAINING PROTEIN"/>
    <property type="match status" value="1"/>
</dbReference>
<gene>
    <name evidence="3" type="ordered locus">SRM_01308</name>
</gene>